<dbReference type="Gene3D" id="2.40.70.10">
    <property type="entry name" value="Acid Proteases"/>
    <property type="match status" value="1"/>
</dbReference>
<organism evidence="2 3">
    <name type="scientific">Peronospora destructor</name>
    <dbReference type="NCBI Taxonomy" id="86335"/>
    <lineage>
        <taxon>Eukaryota</taxon>
        <taxon>Sar</taxon>
        <taxon>Stramenopiles</taxon>
        <taxon>Oomycota</taxon>
        <taxon>Peronosporomycetes</taxon>
        <taxon>Peronosporales</taxon>
        <taxon>Peronosporaceae</taxon>
        <taxon>Peronospora</taxon>
    </lineage>
</organism>
<gene>
    <name evidence="2" type="ORF">PDE001_LOCUS11322</name>
</gene>
<proteinExistence type="predicted"/>
<dbReference type="EMBL" id="CANTFM010002433">
    <property type="protein sequence ID" value="CAI5746321.1"/>
    <property type="molecule type" value="Genomic_DNA"/>
</dbReference>
<evidence type="ECO:0000313" key="3">
    <source>
        <dbReference type="Proteomes" id="UP001162029"/>
    </source>
</evidence>
<dbReference type="Proteomes" id="UP001162029">
    <property type="component" value="Unassembled WGS sequence"/>
</dbReference>
<dbReference type="AlphaFoldDB" id="A0AAV0VB73"/>
<feature type="compositionally biased region" description="Basic and acidic residues" evidence="1">
    <location>
        <begin position="10"/>
        <end position="25"/>
    </location>
</feature>
<sequence length="210" mass="22596">MSDCPTATNEQKDAARTSLRERSTDRVASKRAAVSQVGEGLTAILTESLEVSLCVDSDSDTSIIPYDLLQELPSTAYSITKLKSPVKVRVVGGAKLIAKNQVSLDVQVRAAAGPVKIRGVKCLVLEESEDQFILGKDVLSSLGIDVSTMIEQLAASTCQYFDADDLNLPVAEVGADSEEGILVKLAELRKEAEKEDREDIGLCEDLYTCV</sequence>
<comment type="caution">
    <text evidence="2">The sequence shown here is derived from an EMBL/GenBank/DDBJ whole genome shotgun (WGS) entry which is preliminary data.</text>
</comment>
<protein>
    <submittedName>
        <fullName evidence="2">Uncharacterized protein</fullName>
    </submittedName>
</protein>
<evidence type="ECO:0000256" key="1">
    <source>
        <dbReference type="SAM" id="MobiDB-lite"/>
    </source>
</evidence>
<name>A0AAV0VB73_9STRA</name>
<dbReference type="InterPro" id="IPR021109">
    <property type="entry name" value="Peptidase_aspartic_dom_sf"/>
</dbReference>
<keyword evidence="3" id="KW-1185">Reference proteome</keyword>
<evidence type="ECO:0000313" key="2">
    <source>
        <dbReference type="EMBL" id="CAI5746321.1"/>
    </source>
</evidence>
<accession>A0AAV0VB73</accession>
<reference evidence="2" key="1">
    <citation type="submission" date="2022-12" db="EMBL/GenBank/DDBJ databases">
        <authorList>
            <person name="Webb A."/>
        </authorList>
    </citation>
    <scope>NUCLEOTIDE SEQUENCE</scope>
    <source>
        <strain evidence="2">Pd1</strain>
    </source>
</reference>
<feature type="region of interest" description="Disordered" evidence="1">
    <location>
        <begin position="1"/>
        <end position="25"/>
    </location>
</feature>
<dbReference type="Pfam" id="PF13650">
    <property type="entry name" value="Asp_protease_2"/>
    <property type="match status" value="1"/>
</dbReference>